<evidence type="ECO:0000313" key="2">
    <source>
        <dbReference type="EMBL" id="MST32972.1"/>
    </source>
</evidence>
<keyword evidence="3" id="KW-1185">Reference proteome</keyword>
<dbReference type="Gene3D" id="3.30.420.180">
    <property type="entry name" value="CobE/GbiG C-terminal domain"/>
    <property type="match status" value="1"/>
</dbReference>
<organism evidence="2 3">
    <name type="scientific">Acidiferrimicrobium australe</name>
    <dbReference type="NCBI Taxonomy" id="2664430"/>
    <lineage>
        <taxon>Bacteria</taxon>
        <taxon>Bacillati</taxon>
        <taxon>Actinomycetota</taxon>
        <taxon>Acidimicrobiia</taxon>
        <taxon>Acidimicrobiales</taxon>
        <taxon>Acidimicrobiaceae</taxon>
        <taxon>Acidiferrimicrobium</taxon>
    </lineage>
</organism>
<dbReference type="InterPro" id="IPR002750">
    <property type="entry name" value="CobE/GbiG_C"/>
</dbReference>
<proteinExistence type="predicted"/>
<dbReference type="EMBL" id="WJHE01000444">
    <property type="protein sequence ID" value="MST32972.1"/>
    <property type="molecule type" value="Genomic_DNA"/>
</dbReference>
<dbReference type="Proteomes" id="UP000437736">
    <property type="component" value="Unassembled WGS sequence"/>
</dbReference>
<comment type="caution">
    <text evidence="2">The sequence shown here is derived from an EMBL/GenBank/DDBJ whole genome shotgun (WGS) entry which is preliminary data.</text>
</comment>
<gene>
    <name evidence="2" type="ORF">GHK86_09610</name>
</gene>
<dbReference type="Pfam" id="PF01890">
    <property type="entry name" value="CbiG_C"/>
    <property type="match status" value="1"/>
</dbReference>
<dbReference type="SUPFAM" id="SSF159664">
    <property type="entry name" value="CobE/GbiG C-terminal domain-like"/>
    <property type="match status" value="1"/>
</dbReference>
<evidence type="ECO:0000313" key="3">
    <source>
        <dbReference type="Proteomes" id="UP000437736"/>
    </source>
</evidence>
<dbReference type="InterPro" id="IPR036518">
    <property type="entry name" value="CobE/GbiG_C_sf"/>
</dbReference>
<protein>
    <recommendedName>
        <fullName evidence="1">CobE/GbiG C-terminal domain-containing protein</fullName>
    </recommendedName>
</protein>
<reference evidence="2 3" key="1">
    <citation type="submission" date="2019-11" db="EMBL/GenBank/DDBJ databases">
        <title>Acidiferrimicrobium australis gen. nov., sp. nov., an acidophilic and obligately heterotrophic, member of the Actinobacteria that catalyses dissimilatory oxido- reduction of iron isolated from metal-rich acidic water in Chile.</title>
        <authorList>
            <person name="Gonzalez D."/>
            <person name="Huber K."/>
            <person name="Hedrich S."/>
            <person name="Rojas-Villalobos C."/>
            <person name="Quatrini R."/>
            <person name="Dinamarca M.A."/>
            <person name="Schwarz A."/>
            <person name="Canales C."/>
            <person name="Nancucheo I."/>
        </authorList>
    </citation>
    <scope>NUCLEOTIDE SEQUENCE [LARGE SCALE GENOMIC DNA]</scope>
    <source>
        <strain evidence="2 3">USS-CCA1</strain>
    </source>
</reference>
<evidence type="ECO:0000259" key="1">
    <source>
        <dbReference type="Pfam" id="PF01890"/>
    </source>
</evidence>
<accession>A0ABW9QT03</accession>
<name>A0ABW9QT03_9ACTN</name>
<sequence>MPSSTGPRSLRPCSATWWSCQSVGECRRAGWAYASERRTRCSSAGGPRPEMFTLGVGMSSSARLADLREILGRVLVEAGWTWNEVAAVGTTRRLVDDQRLVQLGARLVGFDRSELEAVAVPSRPSSAARRLLAPPVAEAAALLAAGTGSRIVVPKRVGRHVTIAAAVREPR</sequence>
<feature type="domain" description="CobE/GbiG C-terminal" evidence="1">
    <location>
        <begin position="53"/>
        <end position="166"/>
    </location>
</feature>